<evidence type="ECO:0000259" key="2">
    <source>
        <dbReference type="Pfam" id="PF21374"/>
    </source>
</evidence>
<feature type="domain" description="WsaF C-terminal" evidence="3">
    <location>
        <begin position="262"/>
        <end position="387"/>
    </location>
</feature>
<dbReference type="PANTHER" id="PTHR46401:SF2">
    <property type="entry name" value="GLYCOSYLTRANSFERASE WBBK-RELATED"/>
    <property type="match status" value="1"/>
</dbReference>
<evidence type="ECO:0000259" key="3">
    <source>
        <dbReference type="Pfam" id="PF22772"/>
    </source>
</evidence>
<dbReference type="GO" id="GO:0009103">
    <property type="term" value="P:lipopolysaccharide biosynthetic process"/>
    <property type="evidence" value="ECO:0007669"/>
    <property type="project" value="TreeGrafter"/>
</dbReference>
<proteinExistence type="predicted"/>
<evidence type="ECO:0008006" key="6">
    <source>
        <dbReference type="Google" id="ProtNLM"/>
    </source>
</evidence>
<dbReference type="EMBL" id="PCVN01000037">
    <property type="protein sequence ID" value="PIQ74561.1"/>
    <property type="molecule type" value="Genomic_DNA"/>
</dbReference>
<dbReference type="Pfam" id="PF21374">
    <property type="entry name" value="WsaF_N"/>
    <property type="match status" value="1"/>
</dbReference>
<dbReference type="GO" id="GO:0030247">
    <property type="term" value="F:polysaccharide binding"/>
    <property type="evidence" value="ECO:0007669"/>
    <property type="project" value="InterPro"/>
</dbReference>
<organism evidence="4 5">
    <name type="scientific">Candidatus Portnoybacteria bacterium CG11_big_fil_rev_8_21_14_0_20_44_10</name>
    <dbReference type="NCBI Taxonomy" id="1974818"/>
    <lineage>
        <taxon>Bacteria</taxon>
        <taxon>Candidatus Portnoyibacteriota</taxon>
    </lineage>
</organism>
<dbReference type="Gene3D" id="3.40.50.2000">
    <property type="entry name" value="Glycogen Phosphorylase B"/>
    <property type="match status" value="1"/>
</dbReference>
<evidence type="ECO:0000313" key="4">
    <source>
        <dbReference type="EMBL" id="PIQ74561.1"/>
    </source>
</evidence>
<dbReference type="PANTHER" id="PTHR46401">
    <property type="entry name" value="GLYCOSYLTRANSFERASE WBBK-RELATED"/>
    <property type="match status" value="1"/>
</dbReference>
<dbReference type="InterPro" id="IPR055050">
    <property type="entry name" value="WsaF_C"/>
</dbReference>
<evidence type="ECO:0000256" key="1">
    <source>
        <dbReference type="ARBA" id="ARBA00022679"/>
    </source>
</evidence>
<feature type="domain" description="WsaF N-terminal" evidence="2">
    <location>
        <begin position="137"/>
        <end position="195"/>
    </location>
</feature>
<sequence length="429" mass="49662">MALLKKAFKTLFTEGPLPFIKKTFNFIKRAFYGVPAQVNPAIYNFTLDYSRPAVDKKTLDERFRSGNKDKMAINWIIPDMGVGSGGHTTIFRTIKHLEDFGHKNRLYVFGGTKHGSNKKLKKFINENFFNLEAEIFNSIENIKDSDALVATSWQTAYPVRAIQNTRKKFYFVQDFEPWFYPMSSEYLLAENTYKFGLYGICAGPWLAKTVREKYGMNADFFDLAFDPKIYYPREKIVSAKLETSDEHNSKKTMVLETAKKPKIICYARPVTPRRCFELLIQALRELYVRGVDFDLSFVGWDLSPYIIPFEFRNLRILKHEGLAKLYSWADVGIVFSPTNYSLLPHEMMACKLPVLEMKSETTETVFRDGENIVLADPDPIAIADKLEWLLNNSVGRKKISENAYEYVKQFSWEKSGKKVEEILKRELGN</sequence>
<dbReference type="Proteomes" id="UP000231550">
    <property type="component" value="Unassembled WGS sequence"/>
</dbReference>
<dbReference type="Pfam" id="PF22772">
    <property type="entry name" value="WsaF_C"/>
    <property type="match status" value="1"/>
</dbReference>
<keyword evidence="1" id="KW-0808">Transferase</keyword>
<reference evidence="4 5" key="1">
    <citation type="submission" date="2017-09" db="EMBL/GenBank/DDBJ databases">
        <title>Depth-based differentiation of microbial function through sediment-hosted aquifers and enrichment of novel symbionts in the deep terrestrial subsurface.</title>
        <authorList>
            <person name="Probst A.J."/>
            <person name="Ladd B."/>
            <person name="Jarett J.K."/>
            <person name="Geller-Mcgrath D.E."/>
            <person name="Sieber C.M."/>
            <person name="Emerson J.B."/>
            <person name="Anantharaman K."/>
            <person name="Thomas B.C."/>
            <person name="Malmstrom R."/>
            <person name="Stieglmeier M."/>
            <person name="Klingl A."/>
            <person name="Woyke T."/>
            <person name="Ryan C.M."/>
            <person name="Banfield J.F."/>
        </authorList>
    </citation>
    <scope>NUCLEOTIDE SEQUENCE [LARGE SCALE GENOMIC DNA]</scope>
    <source>
        <strain evidence="4">CG11_big_fil_rev_8_21_14_0_20_44_10</strain>
    </source>
</reference>
<protein>
    <recommendedName>
        <fullName evidence="6">Glycosyl transferase family 1 domain-containing protein</fullName>
    </recommendedName>
</protein>
<dbReference type="AlphaFoldDB" id="A0A2H0KQX7"/>
<dbReference type="InterPro" id="IPR048510">
    <property type="entry name" value="WsaF_N"/>
</dbReference>
<evidence type="ECO:0000313" key="5">
    <source>
        <dbReference type="Proteomes" id="UP000231550"/>
    </source>
</evidence>
<dbReference type="SUPFAM" id="SSF53756">
    <property type="entry name" value="UDP-Glycosyltransferase/glycogen phosphorylase"/>
    <property type="match status" value="1"/>
</dbReference>
<gene>
    <name evidence="4" type="ORF">COV85_01440</name>
</gene>
<accession>A0A2H0KQX7</accession>
<dbReference type="CDD" id="cd03801">
    <property type="entry name" value="GT4_PimA-like"/>
    <property type="match status" value="1"/>
</dbReference>
<comment type="caution">
    <text evidence="4">The sequence shown here is derived from an EMBL/GenBank/DDBJ whole genome shotgun (WGS) entry which is preliminary data.</text>
</comment>
<dbReference type="Gene3D" id="3.40.50.11090">
    <property type="match status" value="1"/>
</dbReference>
<name>A0A2H0KQX7_9BACT</name>
<dbReference type="GO" id="GO:0016757">
    <property type="term" value="F:glycosyltransferase activity"/>
    <property type="evidence" value="ECO:0007669"/>
    <property type="project" value="TreeGrafter"/>
</dbReference>